<gene>
    <name evidence="6" type="primary">flgD</name>
    <name evidence="6" type="ORF">C5689_08500</name>
</gene>
<comment type="similarity">
    <text evidence="1">Belongs to the FlgD family.</text>
</comment>
<keyword evidence="6" id="KW-0966">Cell projection</keyword>
<organism evidence="6 7">
    <name type="scientific">Methylosinus sporium</name>
    <dbReference type="NCBI Taxonomy" id="428"/>
    <lineage>
        <taxon>Bacteria</taxon>
        <taxon>Pseudomonadati</taxon>
        <taxon>Pseudomonadota</taxon>
        <taxon>Alphaproteobacteria</taxon>
        <taxon>Hyphomicrobiales</taxon>
        <taxon>Methylocystaceae</taxon>
        <taxon>Methylosinus</taxon>
    </lineage>
</organism>
<proteinExistence type="inferred from homology"/>
<dbReference type="NCBIfam" id="NF004670">
    <property type="entry name" value="PRK06009.1"/>
    <property type="match status" value="1"/>
</dbReference>
<dbReference type="EMBL" id="PUIV01000009">
    <property type="protein sequence ID" value="PWB94352.1"/>
    <property type="molecule type" value="Genomic_DNA"/>
</dbReference>
<dbReference type="Proteomes" id="UP000245137">
    <property type="component" value="Unassembled WGS sequence"/>
</dbReference>
<evidence type="ECO:0000256" key="3">
    <source>
        <dbReference type="ARBA" id="ARBA00022795"/>
    </source>
</evidence>
<dbReference type="GO" id="GO:0044781">
    <property type="term" value="P:bacterial-type flagellum organization"/>
    <property type="evidence" value="ECO:0007669"/>
    <property type="project" value="UniProtKB-KW"/>
</dbReference>
<evidence type="ECO:0000313" key="7">
    <source>
        <dbReference type="Proteomes" id="UP000245137"/>
    </source>
</evidence>
<dbReference type="OrthoDB" id="9785233at2"/>
<evidence type="ECO:0000256" key="2">
    <source>
        <dbReference type="ARBA" id="ARBA00016013"/>
    </source>
</evidence>
<evidence type="ECO:0000256" key="1">
    <source>
        <dbReference type="ARBA" id="ARBA00010577"/>
    </source>
</evidence>
<keyword evidence="6" id="KW-0282">Flagellum</keyword>
<evidence type="ECO:0000256" key="4">
    <source>
        <dbReference type="ARBA" id="ARBA00024746"/>
    </source>
</evidence>
<dbReference type="InterPro" id="IPR005648">
    <property type="entry name" value="FlgD"/>
</dbReference>
<dbReference type="Pfam" id="PF03963">
    <property type="entry name" value="FlgD"/>
    <property type="match status" value="1"/>
</dbReference>
<keyword evidence="7" id="KW-1185">Reference proteome</keyword>
<feature type="region of interest" description="Disordered" evidence="5">
    <location>
        <begin position="1"/>
        <end position="26"/>
    </location>
</feature>
<comment type="caution">
    <text evidence="6">The sequence shown here is derived from an EMBL/GenBank/DDBJ whole genome shotgun (WGS) entry which is preliminary data.</text>
</comment>
<protein>
    <recommendedName>
        <fullName evidence="2">Basal-body rod modification protein FlgD</fullName>
    </recommendedName>
</protein>
<evidence type="ECO:0000256" key="5">
    <source>
        <dbReference type="SAM" id="MobiDB-lite"/>
    </source>
</evidence>
<comment type="function">
    <text evidence="4">Required for flagellar hook formation. May act as a scaffolding protein.</text>
</comment>
<accession>A0A2U1SRW7</accession>
<name>A0A2U1SRW7_METSR</name>
<sequence length="137" mass="13911">MSSTTAITNATVTSSSTTTSSTSSSTQTLGYDQFLTLLITEMKYQDPTKPMDATETVSQLASFSSVEQAVKTNTTLTSILNSNLLTQASSLIGKTVSSTDGSTSGVVASVSTSSSGATATLTDGSTISLDAGVTVRE</sequence>
<dbReference type="AlphaFoldDB" id="A0A2U1SRW7"/>
<keyword evidence="3" id="KW-1005">Bacterial flagellum biogenesis</keyword>
<keyword evidence="6" id="KW-0969">Cilium</keyword>
<dbReference type="RefSeq" id="WP_108916844.1">
    <property type="nucleotide sequence ID" value="NZ_BGJY01000003.1"/>
</dbReference>
<evidence type="ECO:0000313" key="6">
    <source>
        <dbReference type="EMBL" id="PWB94352.1"/>
    </source>
</evidence>
<reference evidence="6 7" key="1">
    <citation type="journal article" date="2018" name="Appl. Microbiol. Biotechnol.">
        <title>Co-cultivation of the strictly anaerobic methanogen Methanosarcina barkeri with aerobic methanotrophs in an oxygen-limited membrane bioreactor.</title>
        <authorList>
            <person name="In 't Zandt M.H."/>
            <person name="van den Bosch T.J.M."/>
            <person name="Rijkers R."/>
            <person name="van Kessel M.A.H.J."/>
            <person name="Jetten M.S.M."/>
            <person name="Welte C.U."/>
        </authorList>
    </citation>
    <scope>NUCLEOTIDE SEQUENCE [LARGE SCALE GENOMIC DNA]</scope>
    <source>
        <strain evidence="6 7">DSM 17706</strain>
    </source>
</reference>